<dbReference type="RefSeq" id="WP_145214989.1">
    <property type="nucleotide sequence ID" value="NZ_CP036269.1"/>
</dbReference>
<keyword evidence="1" id="KW-1133">Transmembrane helix</keyword>
<evidence type="ECO:0000313" key="2">
    <source>
        <dbReference type="EMBL" id="QDT42187.1"/>
    </source>
</evidence>
<feature type="transmembrane region" description="Helical" evidence="1">
    <location>
        <begin position="286"/>
        <end position="305"/>
    </location>
</feature>
<dbReference type="EMBL" id="CP036269">
    <property type="protein sequence ID" value="QDT42187.1"/>
    <property type="molecule type" value="Genomic_DNA"/>
</dbReference>
<evidence type="ECO:0000256" key="1">
    <source>
        <dbReference type="SAM" id="Phobius"/>
    </source>
</evidence>
<proteinExistence type="predicted"/>
<dbReference type="KEGG" id="gaz:Pan241w_22680"/>
<evidence type="ECO:0000313" key="3">
    <source>
        <dbReference type="Proteomes" id="UP000317171"/>
    </source>
</evidence>
<reference evidence="2 3" key="1">
    <citation type="submission" date="2019-02" db="EMBL/GenBank/DDBJ databases">
        <title>Deep-cultivation of Planctomycetes and their phenomic and genomic characterization uncovers novel biology.</title>
        <authorList>
            <person name="Wiegand S."/>
            <person name="Jogler M."/>
            <person name="Boedeker C."/>
            <person name="Pinto D."/>
            <person name="Vollmers J."/>
            <person name="Rivas-Marin E."/>
            <person name="Kohn T."/>
            <person name="Peeters S.H."/>
            <person name="Heuer A."/>
            <person name="Rast P."/>
            <person name="Oberbeckmann S."/>
            <person name="Bunk B."/>
            <person name="Jeske O."/>
            <person name="Meyerdierks A."/>
            <person name="Storesund J.E."/>
            <person name="Kallscheuer N."/>
            <person name="Luecker S."/>
            <person name="Lage O.M."/>
            <person name="Pohl T."/>
            <person name="Merkel B.J."/>
            <person name="Hornburger P."/>
            <person name="Mueller R.-W."/>
            <person name="Bruemmer F."/>
            <person name="Labrenz M."/>
            <person name="Spormann A.M."/>
            <person name="Op den Camp H."/>
            <person name="Overmann J."/>
            <person name="Amann R."/>
            <person name="Jetten M.S.M."/>
            <person name="Mascher T."/>
            <person name="Medema M.H."/>
            <person name="Devos D.P."/>
            <person name="Kaster A.-K."/>
            <person name="Ovreas L."/>
            <person name="Rohde M."/>
            <person name="Galperin M.Y."/>
            <person name="Jogler C."/>
        </authorList>
    </citation>
    <scope>NUCLEOTIDE SEQUENCE [LARGE SCALE GENOMIC DNA]</scope>
    <source>
        <strain evidence="2 3">Pan241w</strain>
    </source>
</reference>
<sequence>MTQRACCPYCGERVSDKAVRLWDGRRYCRSCIKSVSPELYEFARNGGQLVDVVKASDVRSLLYLINFGKLLLVFTFLFCFLFWGLLTLIGVGKEEDPISPWTLFAFFGGGGLILVLLKSLILKIIKHFHLPRILKFKKGELIVRYGKKQKRFPLEKCKWYVGTTTLCDLICLYTGLRQGIVFQTPDGFFSCGHSPETLKHWYAFLRLMRMPRLPVPRSVFYIPYGSLGMVVGTLVGFGLGHIVAMMTGQERWIPGCLLLGAFEGGLIASMYVYYSHYACQNAYQRFQPAIWGLLFFIMGATTGFIGGNPAALFTGSLNGMIGAVVAWYLLAQRSELSSEEKEKELRQGELKEVLGHEH</sequence>
<dbReference type="Proteomes" id="UP000317171">
    <property type="component" value="Chromosome"/>
</dbReference>
<organism evidence="2 3">
    <name type="scientific">Gimesia alba</name>
    <dbReference type="NCBI Taxonomy" id="2527973"/>
    <lineage>
        <taxon>Bacteria</taxon>
        <taxon>Pseudomonadati</taxon>
        <taxon>Planctomycetota</taxon>
        <taxon>Planctomycetia</taxon>
        <taxon>Planctomycetales</taxon>
        <taxon>Planctomycetaceae</taxon>
        <taxon>Gimesia</taxon>
    </lineage>
</organism>
<feature type="transmembrane region" description="Helical" evidence="1">
    <location>
        <begin position="252"/>
        <end position="274"/>
    </location>
</feature>
<dbReference type="OrthoDB" id="283195at2"/>
<feature type="transmembrane region" description="Helical" evidence="1">
    <location>
        <begin position="311"/>
        <end position="331"/>
    </location>
</feature>
<gene>
    <name evidence="2" type="ORF">Pan241w_22680</name>
</gene>
<feature type="transmembrane region" description="Helical" evidence="1">
    <location>
        <begin position="103"/>
        <end position="125"/>
    </location>
</feature>
<feature type="transmembrane region" description="Helical" evidence="1">
    <location>
        <begin position="70"/>
        <end position="91"/>
    </location>
</feature>
<keyword evidence="3" id="KW-1185">Reference proteome</keyword>
<accession>A0A517RE81</accession>
<feature type="transmembrane region" description="Helical" evidence="1">
    <location>
        <begin position="219"/>
        <end position="246"/>
    </location>
</feature>
<keyword evidence="1" id="KW-0812">Transmembrane</keyword>
<keyword evidence="1" id="KW-0472">Membrane</keyword>
<dbReference type="AlphaFoldDB" id="A0A517RE81"/>
<protein>
    <submittedName>
        <fullName evidence="2">Uncharacterized protein</fullName>
    </submittedName>
</protein>
<name>A0A517RE81_9PLAN</name>